<proteinExistence type="predicted"/>
<evidence type="ECO:0000259" key="1">
    <source>
        <dbReference type="SMART" id="SM00587"/>
    </source>
</evidence>
<reference evidence="3" key="1">
    <citation type="submission" date="2025-08" db="UniProtKB">
        <authorList>
            <consortium name="RefSeq"/>
        </authorList>
    </citation>
    <scope>IDENTIFICATION</scope>
    <source>
        <strain evidence="3">Ishihara</strain>
        <tissue evidence="3">Whole body</tissue>
    </source>
</reference>
<dbReference type="SMART" id="SM00587">
    <property type="entry name" value="CHK"/>
    <property type="match status" value="1"/>
</dbReference>
<dbReference type="KEGG" id="sliu:111354259"/>
<feature type="domain" description="CHK kinase-like" evidence="1">
    <location>
        <begin position="132"/>
        <end position="321"/>
    </location>
</feature>
<gene>
    <name evidence="3" type="primary">LOC111354259</name>
</gene>
<dbReference type="InterPro" id="IPR015897">
    <property type="entry name" value="CHK_kinase-like"/>
</dbReference>
<dbReference type="InterPro" id="IPR004119">
    <property type="entry name" value="EcKL"/>
</dbReference>
<dbReference type="PANTHER" id="PTHR11012">
    <property type="entry name" value="PROTEIN KINASE-LIKE DOMAIN-CONTAINING"/>
    <property type="match status" value="1"/>
</dbReference>
<evidence type="ECO:0000313" key="2">
    <source>
        <dbReference type="Proteomes" id="UP000301870"/>
    </source>
</evidence>
<dbReference type="OrthoDB" id="8250698at2759"/>
<dbReference type="Pfam" id="PF02958">
    <property type="entry name" value="EcKL"/>
    <property type="match status" value="1"/>
</dbReference>
<keyword evidence="2" id="KW-1185">Reference proteome</keyword>
<dbReference type="RefSeq" id="XP_022823365.1">
    <property type="nucleotide sequence ID" value="XM_022967597.1"/>
</dbReference>
<dbReference type="GeneID" id="111354259"/>
<sequence>MAEFKFEGDISNISERQLQFINKVILEQNLKIKRVIFHSFAQAGDNFMSDVKRISLEGENGSMKVIAKIAPIDESVRASSYTEYLFKVEHIMYTEILPKLVSLQKAAKVPEEEHLRFAKCYGSLDEAPNEVIILEDLKESGYFMLDKFEPLQDNNIKSVLKTLAIFHSLSHVLRNKEPATYDLYKNMLPDMTNISPEELKNSFKSLDDFVATIIENEAHRKILKNKISNTLDIAPKLAKEEDPKYLVIQHGDVWVNNILFKQEDGAAVRSILIDYQVAKTNNPSVDLLYLIFNCTDHESRSKHFYNWLDYYHFESNKSLAYFGLKADLIYPRNQVDADIKRYSEYIFGSVLLNINMTDRDRSETGEMIESLENGGLDEIIALMGKTKMNESTLKHVRNKIEGLINSYVEFGFLEHFNTIE</sequence>
<organism evidence="2 3">
    <name type="scientific">Spodoptera litura</name>
    <name type="common">Asian cotton leafworm</name>
    <dbReference type="NCBI Taxonomy" id="69820"/>
    <lineage>
        <taxon>Eukaryota</taxon>
        <taxon>Metazoa</taxon>
        <taxon>Ecdysozoa</taxon>
        <taxon>Arthropoda</taxon>
        <taxon>Hexapoda</taxon>
        <taxon>Insecta</taxon>
        <taxon>Pterygota</taxon>
        <taxon>Neoptera</taxon>
        <taxon>Endopterygota</taxon>
        <taxon>Lepidoptera</taxon>
        <taxon>Glossata</taxon>
        <taxon>Ditrysia</taxon>
        <taxon>Noctuoidea</taxon>
        <taxon>Noctuidae</taxon>
        <taxon>Amphipyrinae</taxon>
        <taxon>Spodoptera</taxon>
    </lineage>
</organism>
<dbReference type="AlphaFoldDB" id="A0A9J7ISD3"/>
<name>A0A9J7ISD3_SPOLT</name>
<dbReference type="Gene3D" id="3.90.1200.10">
    <property type="match status" value="1"/>
</dbReference>
<dbReference type="InterPro" id="IPR011009">
    <property type="entry name" value="Kinase-like_dom_sf"/>
</dbReference>
<accession>A0A9J7ISD3</accession>
<protein>
    <submittedName>
        <fullName evidence="3">Uncharacterized protein LOC111354259</fullName>
    </submittedName>
</protein>
<evidence type="ECO:0000313" key="3">
    <source>
        <dbReference type="RefSeq" id="XP_022823365.1"/>
    </source>
</evidence>
<dbReference type="Proteomes" id="UP000301870">
    <property type="component" value="Chromosome 18"/>
</dbReference>
<dbReference type="SUPFAM" id="SSF56112">
    <property type="entry name" value="Protein kinase-like (PK-like)"/>
    <property type="match status" value="1"/>
</dbReference>
<dbReference type="PANTHER" id="PTHR11012:SF30">
    <property type="entry name" value="PROTEIN KINASE-LIKE DOMAIN-CONTAINING"/>
    <property type="match status" value="1"/>
</dbReference>